<dbReference type="AlphaFoldDB" id="A0A4C1TU52"/>
<dbReference type="EMBL" id="BGZK01000087">
    <property type="protein sequence ID" value="GBP17434.1"/>
    <property type="molecule type" value="Genomic_DNA"/>
</dbReference>
<dbReference type="Proteomes" id="UP000299102">
    <property type="component" value="Unassembled WGS sequence"/>
</dbReference>
<dbReference type="OrthoDB" id="7346699at2759"/>
<evidence type="ECO:0000313" key="1">
    <source>
        <dbReference type="EMBL" id="GBP17434.1"/>
    </source>
</evidence>
<gene>
    <name evidence="1" type="ORF">EVAR_8791_1</name>
</gene>
<organism evidence="1 2">
    <name type="scientific">Eumeta variegata</name>
    <name type="common">Bagworm moth</name>
    <name type="synonym">Eumeta japonica</name>
    <dbReference type="NCBI Taxonomy" id="151549"/>
    <lineage>
        <taxon>Eukaryota</taxon>
        <taxon>Metazoa</taxon>
        <taxon>Ecdysozoa</taxon>
        <taxon>Arthropoda</taxon>
        <taxon>Hexapoda</taxon>
        <taxon>Insecta</taxon>
        <taxon>Pterygota</taxon>
        <taxon>Neoptera</taxon>
        <taxon>Endopterygota</taxon>
        <taxon>Lepidoptera</taxon>
        <taxon>Glossata</taxon>
        <taxon>Ditrysia</taxon>
        <taxon>Tineoidea</taxon>
        <taxon>Psychidae</taxon>
        <taxon>Oiketicinae</taxon>
        <taxon>Eumeta</taxon>
    </lineage>
</organism>
<evidence type="ECO:0000313" key="2">
    <source>
        <dbReference type="Proteomes" id="UP000299102"/>
    </source>
</evidence>
<accession>A0A4C1TU52</accession>
<reference evidence="1 2" key="1">
    <citation type="journal article" date="2019" name="Commun. Biol.">
        <title>The bagworm genome reveals a unique fibroin gene that provides high tensile strength.</title>
        <authorList>
            <person name="Kono N."/>
            <person name="Nakamura H."/>
            <person name="Ohtoshi R."/>
            <person name="Tomita M."/>
            <person name="Numata K."/>
            <person name="Arakawa K."/>
        </authorList>
    </citation>
    <scope>NUCLEOTIDE SEQUENCE [LARGE SCALE GENOMIC DNA]</scope>
</reference>
<keyword evidence="2" id="KW-1185">Reference proteome</keyword>
<sequence>MTSISKGASTTTVWGHRREASGVDSGTSVCGADSRTWSRSGVRVLSVHSGRRSGAHLFSFDFKRAQESVEDMEAQLEASLPAFAKFFFFLKLNLASPPRKRSTTCLSTECFLSNGFVYISKQL</sequence>
<proteinExistence type="predicted"/>
<protein>
    <submittedName>
        <fullName evidence="1">Uncharacterized protein</fullName>
    </submittedName>
</protein>
<name>A0A4C1TU52_EUMVA</name>
<comment type="caution">
    <text evidence="1">The sequence shown here is derived from an EMBL/GenBank/DDBJ whole genome shotgun (WGS) entry which is preliminary data.</text>
</comment>